<keyword evidence="2" id="KW-1185">Reference proteome</keyword>
<dbReference type="EMBL" id="OY731401">
    <property type="protein sequence ID" value="CAJ1950487.1"/>
    <property type="molecule type" value="Genomic_DNA"/>
</dbReference>
<dbReference type="AlphaFoldDB" id="A0AA86SB86"/>
<sequence length="90" mass="10227">MERRIRCNPRREGGVPCVDLTNVVGKWVIFPWDVYESRNIQGMKPFSGPEVDWFGCIEIKVGINDVFPDFLTNDVLPMPNLLLSGCSVNQ</sequence>
<reference evidence="1" key="1">
    <citation type="submission" date="2023-10" db="EMBL/GenBank/DDBJ databases">
        <authorList>
            <person name="Domelevo Entfellner J.-B."/>
        </authorList>
    </citation>
    <scope>NUCLEOTIDE SEQUENCE</scope>
</reference>
<dbReference type="Gramene" id="rna-AYBTSS11_LOCUS14283">
    <property type="protein sequence ID" value="CAJ1950487.1"/>
    <property type="gene ID" value="gene-AYBTSS11_LOCUS14283"/>
</dbReference>
<evidence type="ECO:0000313" key="1">
    <source>
        <dbReference type="EMBL" id="CAJ1950487.1"/>
    </source>
</evidence>
<evidence type="ECO:0000313" key="2">
    <source>
        <dbReference type="Proteomes" id="UP001189624"/>
    </source>
</evidence>
<accession>A0AA86SB86</accession>
<dbReference type="Proteomes" id="UP001189624">
    <property type="component" value="Chromosome 4"/>
</dbReference>
<organism evidence="1 2">
    <name type="scientific">Sphenostylis stenocarpa</name>
    <dbReference type="NCBI Taxonomy" id="92480"/>
    <lineage>
        <taxon>Eukaryota</taxon>
        <taxon>Viridiplantae</taxon>
        <taxon>Streptophyta</taxon>
        <taxon>Embryophyta</taxon>
        <taxon>Tracheophyta</taxon>
        <taxon>Spermatophyta</taxon>
        <taxon>Magnoliopsida</taxon>
        <taxon>eudicotyledons</taxon>
        <taxon>Gunneridae</taxon>
        <taxon>Pentapetalae</taxon>
        <taxon>rosids</taxon>
        <taxon>fabids</taxon>
        <taxon>Fabales</taxon>
        <taxon>Fabaceae</taxon>
        <taxon>Papilionoideae</taxon>
        <taxon>50 kb inversion clade</taxon>
        <taxon>NPAAA clade</taxon>
        <taxon>indigoferoid/millettioid clade</taxon>
        <taxon>Phaseoleae</taxon>
        <taxon>Sphenostylis</taxon>
    </lineage>
</organism>
<proteinExistence type="predicted"/>
<gene>
    <name evidence="1" type="ORF">AYBTSS11_LOCUS14283</name>
</gene>
<protein>
    <submittedName>
        <fullName evidence="1">Uncharacterized protein</fullName>
    </submittedName>
</protein>
<name>A0AA86SB86_9FABA</name>